<evidence type="ECO:0000313" key="2">
    <source>
        <dbReference type="EMBL" id="KEP48135.1"/>
    </source>
</evidence>
<comment type="caution">
    <text evidence="2">The sequence shown here is derived from an EMBL/GenBank/DDBJ whole genome shotgun (WGS) entry which is preliminary data.</text>
</comment>
<dbReference type="PANTHER" id="PTHR38645">
    <property type="entry name" value="CHROMOSOME 9, WHOLE GENOME SHOTGUN SEQUENCE"/>
    <property type="match status" value="1"/>
</dbReference>
<feature type="compositionally biased region" description="Basic and acidic residues" evidence="1">
    <location>
        <begin position="295"/>
        <end position="310"/>
    </location>
</feature>
<proteinExistence type="predicted"/>
<feature type="region of interest" description="Disordered" evidence="1">
    <location>
        <begin position="230"/>
        <end position="249"/>
    </location>
</feature>
<gene>
    <name evidence="2" type="ORF">V565_132970</name>
</gene>
<name>A0A074RS39_9AGAM</name>
<dbReference type="OrthoDB" id="21418at2759"/>
<dbReference type="PANTHER" id="PTHR38645:SF1">
    <property type="entry name" value="YALI0F12243P"/>
    <property type="match status" value="1"/>
</dbReference>
<evidence type="ECO:0000256" key="1">
    <source>
        <dbReference type="SAM" id="MobiDB-lite"/>
    </source>
</evidence>
<protein>
    <submittedName>
        <fullName evidence="2">Uncharacterized protein</fullName>
    </submittedName>
</protein>
<evidence type="ECO:0000313" key="3">
    <source>
        <dbReference type="Proteomes" id="UP000027456"/>
    </source>
</evidence>
<reference evidence="2 3" key="1">
    <citation type="submission" date="2013-12" db="EMBL/GenBank/DDBJ databases">
        <authorList>
            <person name="Cubeta M."/>
            <person name="Pakala S."/>
            <person name="Fedorova N."/>
            <person name="Thomas E."/>
            <person name="Dean R."/>
            <person name="Jabaji S."/>
            <person name="Neate S."/>
            <person name="Toda T."/>
            <person name="Tavantzis S."/>
            <person name="Vilgalys R."/>
            <person name="Bharathan N."/>
            <person name="Pakala S."/>
            <person name="Losada L.S."/>
            <person name="Zafar N."/>
            <person name="Nierman W."/>
        </authorList>
    </citation>
    <scope>NUCLEOTIDE SEQUENCE [LARGE SCALE GENOMIC DNA]</scope>
    <source>
        <strain evidence="2 3">123E</strain>
    </source>
</reference>
<organism evidence="2 3">
    <name type="scientific">Rhizoctonia solani 123E</name>
    <dbReference type="NCBI Taxonomy" id="1423351"/>
    <lineage>
        <taxon>Eukaryota</taxon>
        <taxon>Fungi</taxon>
        <taxon>Dikarya</taxon>
        <taxon>Basidiomycota</taxon>
        <taxon>Agaricomycotina</taxon>
        <taxon>Agaricomycetes</taxon>
        <taxon>Cantharellales</taxon>
        <taxon>Ceratobasidiaceae</taxon>
        <taxon>Rhizoctonia</taxon>
    </lineage>
</organism>
<dbReference type="EMBL" id="AZST01000571">
    <property type="protein sequence ID" value="KEP48135.1"/>
    <property type="molecule type" value="Genomic_DNA"/>
</dbReference>
<keyword evidence="3" id="KW-1185">Reference proteome</keyword>
<feature type="compositionally biased region" description="Polar residues" evidence="1">
    <location>
        <begin position="22"/>
        <end position="36"/>
    </location>
</feature>
<feature type="region of interest" description="Disordered" evidence="1">
    <location>
        <begin position="19"/>
        <end position="64"/>
    </location>
</feature>
<dbReference type="AlphaFoldDB" id="A0A074RS39"/>
<sequence>MQAIVSVIQFVLKWHMKKEKVQGSQETDTDSGSGSVSEGCDDSETSAGGFPTDVEKVGEIAEEGNAIQVSRPRWPNEMENKHVFIVLAGNGSRMWRGAFFVPSRDPALSFSPQPPPHSLVTMDSLSLLRESLPNAKLETAEREMSLDFKAAAQSLATLFKSSKQSVKHAHDAGYAACLQDMLQIIQSGVSEDSGVGVARVMDWAEGQLDRYREGHEFETVDEVMAGLPRRVTRDASRSPRRASSSTLPDLAVFDSTASKRRHAAMTSVETRRRSRVVPVSGERDIRTPRKVKRGGLGERERERERDRVADAMEFEDDAGRDRKRSKTVNGTPPS</sequence>
<dbReference type="Proteomes" id="UP000027456">
    <property type="component" value="Unassembled WGS sequence"/>
</dbReference>
<dbReference type="HOGENOM" id="CLU_831953_0_0_1"/>
<accession>A0A074RS39</accession>
<feature type="region of interest" description="Disordered" evidence="1">
    <location>
        <begin position="258"/>
        <end position="334"/>
    </location>
</feature>